<feature type="region of interest" description="Disordered" evidence="1">
    <location>
        <begin position="59"/>
        <end position="121"/>
    </location>
</feature>
<protein>
    <submittedName>
        <fullName evidence="3">Uncharacterized protein</fullName>
    </submittedName>
</protein>
<organism evidence="2 3">
    <name type="scientific">Trichuris muris</name>
    <name type="common">Mouse whipworm</name>
    <dbReference type="NCBI Taxonomy" id="70415"/>
    <lineage>
        <taxon>Eukaryota</taxon>
        <taxon>Metazoa</taxon>
        <taxon>Ecdysozoa</taxon>
        <taxon>Nematoda</taxon>
        <taxon>Enoplea</taxon>
        <taxon>Dorylaimia</taxon>
        <taxon>Trichinellida</taxon>
        <taxon>Trichuridae</taxon>
        <taxon>Trichuris</taxon>
    </lineage>
</organism>
<evidence type="ECO:0000313" key="3">
    <source>
        <dbReference type="WBParaSite" id="TMUE_2000009146.1"/>
    </source>
</evidence>
<evidence type="ECO:0000256" key="1">
    <source>
        <dbReference type="SAM" id="MobiDB-lite"/>
    </source>
</evidence>
<evidence type="ECO:0000313" key="2">
    <source>
        <dbReference type="Proteomes" id="UP000046395"/>
    </source>
</evidence>
<dbReference type="AlphaFoldDB" id="A0A5S6QP67"/>
<reference evidence="3" key="1">
    <citation type="submission" date="2019-12" db="UniProtKB">
        <authorList>
            <consortium name="WormBaseParasite"/>
        </authorList>
    </citation>
    <scope>IDENTIFICATION</scope>
</reference>
<keyword evidence="2" id="KW-1185">Reference proteome</keyword>
<proteinExistence type="predicted"/>
<dbReference type="Proteomes" id="UP000046395">
    <property type="component" value="Unassembled WGS sequence"/>
</dbReference>
<accession>A0A5S6QP67</accession>
<sequence length="153" mass="16282">MIQSQRTFVRLNAVWANRARQGAPEGLTRPGEHHRHAGSGAIELFKLQVANCPRVHVASAPITGGQPITGEQRGRTNSSAPTGKRRTKPITSSGPGCPQLTQLSSRNPSDGGGGSKNSPMTEHIFTQCSSAGQVRFFATTPPMAILPPTFEDK</sequence>
<feature type="compositionally biased region" description="Polar residues" evidence="1">
    <location>
        <begin position="89"/>
        <end position="108"/>
    </location>
</feature>
<dbReference type="WBParaSite" id="TMUE_2000009146.1">
    <property type="protein sequence ID" value="TMUE_2000009146.1"/>
    <property type="gene ID" value="WBGene00300529"/>
</dbReference>
<name>A0A5S6QP67_TRIMR</name>